<dbReference type="Pfam" id="PF01244">
    <property type="entry name" value="Peptidase_M19"/>
    <property type="match status" value="1"/>
</dbReference>
<dbReference type="PANTHER" id="PTHR10443">
    <property type="entry name" value="MICROSOMAL DIPEPTIDASE"/>
    <property type="match status" value="1"/>
</dbReference>
<evidence type="ECO:0000313" key="3">
    <source>
        <dbReference type="Proteomes" id="UP000638353"/>
    </source>
</evidence>
<feature type="region of interest" description="Disordered" evidence="1">
    <location>
        <begin position="1"/>
        <end position="32"/>
    </location>
</feature>
<dbReference type="GO" id="GO:0006508">
    <property type="term" value="P:proteolysis"/>
    <property type="evidence" value="ECO:0007669"/>
    <property type="project" value="InterPro"/>
</dbReference>
<proteinExistence type="predicted"/>
<dbReference type="AlphaFoldDB" id="A0A918X7X7"/>
<gene>
    <name evidence="2" type="ORF">GCM10010334_78180</name>
</gene>
<dbReference type="SUPFAM" id="SSF51556">
    <property type="entry name" value="Metallo-dependent hydrolases"/>
    <property type="match status" value="1"/>
</dbReference>
<protein>
    <submittedName>
        <fullName evidence="2">Dipeptidase</fullName>
    </submittedName>
</protein>
<dbReference type="PROSITE" id="PS51365">
    <property type="entry name" value="RENAL_DIPEPTIDASE_2"/>
    <property type="match status" value="1"/>
</dbReference>
<dbReference type="EMBL" id="BMVC01000025">
    <property type="protein sequence ID" value="GHD16812.1"/>
    <property type="molecule type" value="Genomic_DNA"/>
</dbReference>
<evidence type="ECO:0000256" key="1">
    <source>
        <dbReference type="SAM" id="MobiDB-lite"/>
    </source>
</evidence>
<comment type="caution">
    <text evidence="2">The sequence shown here is derived from an EMBL/GenBank/DDBJ whole genome shotgun (WGS) entry which is preliminary data.</text>
</comment>
<name>A0A918X7X7_9ACTN</name>
<reference evidence="2" key="1">
    <citation type="journal article" date="2014" name="Int. J. Syst. Evol. Microbiol.">
        <title>Complete genome sequence of Corynebacterium casei LMG S-19264T (=DSM 44701T), isolated from a smear-ripened cheese.</title>
        <authorList>
            <consortium name="US DOE Joint Genome Institute (JGI-PGF)"/>
            <person name="Walter F."/>
            <person name="Albersmeier A."/>
            <person name="Kalinowski J."/>
            <person name="Ruckert C."/>
        </authorList>
    </citation>
    <scope>NUCLEOTIDE SEQUENCE</scope>
    <source>
        <strain evidence="2">JCM 4637</strain>
    </source>
</reference>
<reference evidence="2" key="2">
    <citation type="submission" date="2020-09" db="EMBL/GenBank/DDBJ databases">
        <authorList>
            <person name="Sun Q."/>
            <person name="Ohkuma M."/>
        </authorList>
    </citation>
    <scope>NUCLEOTIDE SEQUENCE</scope>
    <source>
        <strain evidence="2">JCM 4637</strain>
    </source>
</reference>
<organism evidence="2 3">
    <name type="scientific">Streptomyces finlayi</name>
    <dbReference type="NCBI Taxonomy" id="67296"/>
    <lineage>
        <taxon>Bacteria</taxon>
        <taxon>Bacillati</taxon>
        <taxon>Actinomycetota</taxon>
        <taxon>Actinomycetes</taxon>
        <taxon>Kitasatosporales</taxon>
        <taxon>Streptomycetaceae</taxon>
        <taxon>Streptomyces</taxon>
    </lineage>
</organism>
<dbReference type="PANTHER" id="PTHR10443:SF12">
    <property type="entry name" value="DIPEPTIDASE"/>
    <property type="match status" value="1"/>
</dbReference>
<dbReference type="InterPro" id="IPR032466">
    <property type="entry name" value="Metal_Hydrolase"/>
</dbReference>
<accession>A0A918X7X7</accession>
<dbReference type="RefSeq" id="WP_189827724.1">
    <property type="nucleotide sequence ID" value="NZ_BMVC01000025.1"/>
</dbReference>
<dbReference type="Proteomes" id="UP000638353">
    <property type="component" value="Unassembled WGS sequence"/>
</dbReference>
<dbReference type="InterPro" id="IPR008257">
    <property type="entry name" value="Pept_M19"/>
</dbReference>
<sequence length="366" mass="38321">MALLQDDPQHTTPAVGTPDLVTDAPSAEPAPSEETLARARELLAAHPVADGHNGLARAIRSAPWSDIELGESTLDTDIPRLRAGGVGAQFWSLHPGPSDTGCAVSGVLEHIDYVRAMVGAYPEALRLALSSGEVGDARCCGRIASLLGPAEAPAIGSSLGTLRALHALGVRALTLTGTDWAPPTGLTRFGQEVVREMNRVGMVVDLSGTTPETMRAALTVSRAPVVLTRSGAHALTPHPANVPDDVLSALRENGGLCMVPFDAARTGSSVRDVADHLDHVRSLAGPGCVGLSGTYDTGAARPGALRDAGSYPYLIAELLDRGWPEADLARLTWENLQQVLRDAEFTAKAAQERRGPSTARIEELDA</sequence>
<evidence type="ECO:0000313" key="2">
    <source>
        <dbReference type="EMBL" id="GHD16812.1"/>
    </source>
</evidence>
<dbReference type="GO" id="GO:0070573">
    <property type="term" value="F:metallodipeptidase activity"/>
    <property type="evidence" value="ECO:0007669"/>
    <property type="project" value="InterPro"/>
</dbReference>
<dbReference type="Gene3D" id="3.20.20.140">
    <property type="entry name" value="Metal-dependent hydrolases"/>
    <property type="match status" value="1"/>
</dbReference>